<name>A0A3R8JUB4_9FIRM</name>
<feature type="transmembrane region" description="Helical" evidence="1">
    <location>
        <begin position="12"/>
        <end position="33"/>
    </location>
</feature>
<dbReference type="AlphaFoldDB" id="A0A3R8JUB4"/>
<evidence type="ECO:0000313" key="3">
    <source>
        <dbReference type="Proteomes" id="UP000274920"/>
    </source>
</evidence>
<dbReference type="RefSeq" id="WP_125130167.1">
    <property type="nucleotide sequence ID" value="NZ_RHJS01000002.1"/>
</dbReference>
<evidence type="ECO:0000313" key="2">
    <source>
        <dbReference type="EMBL" id="RRK34915.1"/>
    </source>
</evidence>
<reference evidence="2" key="1">
    <citation type="submission" date="2018-10" db="EMBL/GenBank/DDBJ databases">
        <title>Schaedlerella arabinophila gen. nov. sp. nov., isolated from the mouse intestinal tract and comparative analysis with the genome of the closely related altered Schaedler flora strain ASF502.</title>
        <authorList>
            <person name="Miyake S."/>
            <person name="Soh M."/>
            <person name="Seedorf H."/>
        </authorList>
    </citation>
    <scope>NUCLEOTIDE SEQUENCE [LARGE SCALE GENOMIC DNA]</scope>
    <source>
        <strain evidence="2">DSM 106076</strain>
    </source>
</reference>
<comment type="caution">
    <text evidence="2">The sequence shown here is derived from an EMBL/GenBank/DDBJ whole genome shotgun (WGS) entry which is preliminary data.</text>
</comment>
<keyword evidence="1" id="KW-0472">Membrane</keyword>
<proteinExistence type="predicted"/>
<protein>
    <submittedName>
        <fullName evidence="2">Uncharacterized protein</fullName>
    </submittedName>
</protein>
<keyword evidence="1" id="KW-1133">Transmembrane helix</keyword>
<dbReference type="Proteomes" id="UP000274920">
    <property type="component" value="Unassembled WGS sequence"/>
</dbReference>
<accession>A0A3R8JUB4</accession>
<keyword evidence="3" id="KW-1185">Reference proteome</keyword>
<gene>
    <name evidence="2" type="ORF">EBB54_28960</name>
</gene>
<keyword evidence="1" id="KW-0812">Transmembrane</keyword>
<organism evidence="2 3">
    <name type="scientific">Schaedlerella arabinosiphila</name>
    <dbReference type="NCBI Taxonomy" id="2044587"/>
    <lineage>
        <taxon>Bacteria</taxon>
        <taxon>Bacillati</taxon>
        <taxon>Bacillota</taxon>
        <taxon>Clostridia</taxon>
        <taxon>Lachnospirales</taxon>
        <taxon>Lachnospiraceae</taxon>
        <taxon>Schaedlerella</taxon>
    </lineage>
</organism>
<dbReference type="EMBL" id="RHJS01000002">
    <property type="protein sequence ID" value="RRK34915.1"/>
    <property type="molecule type" value="Genomic_DNA"/>
</dbReference>
<sequence>MEWLTDEILFYGGMIAAIGSAVAAAVYYIIACVRWARLSIRLDEEYGKIDCRKSNRDSELL</sequence>
<evidence type="ECO:0000256" key="1">
    <source>
        <dbReference type="SAM" id="Phobius"/>
    </source>
</evidence>